<evidence type="ECO:0000259" key="6">
    <source>
        <dbReference type="Pfam" id="PF08240"/>
    </source>
</evidence>
<dbReference type="InterPro" id="IPR013149">
    <property type="entry name" value="ADH-like_C"/>
</dbReference>
<dbReference type="InterPro" id="IPR036291">
    <property type="entry name" value="NAD(P)-bd_dom_sf"/>
</dbReference>
<dbReference type="Pfam" id="PF00107">
    <property type="entry name" value="ADH_zinc_N"/>
    <property type="match status" value="1"/>
</dbReference>
<dbReference type="InterPro" id="IPR002328">
    <property type="entry name" value="ADH_Zn_CS"/>
</dbReference>
<comment type="cofactor">
    <cofactor evidence="4">
        <name>Zn(2+)</name>
        <dbReference type="ChEBI" id="CHEBI:29105"/>
    </cofactor>
</comment>
<comment type="caution">
    <text evidence="7">The sequence shown here is derived from an EMBL/GenBank/DDBJ whole genome shotgun (WGS) entry which is preliminary data.</text>
</comment>
<dbReference type="GO" id="GO:0016491">
    <property type="term" value="F:oxidoreductase activity"/>
    <property type="evidence" value="ECO:0007669"/>
    <property type="project" value="UniProtKB-KW"/>
</dbReference>
<dbReference type="Gene3D" id="3.40.50.720">
    <property type="entry name" value="NAD(P)-binding Rossmann-like Domain"/>
    <property type="match status" value="1"/>
</dbReference>
<dbReference type="CDD" id="cd08234">
    <property type="entry name" value="threonine_DH_like"/>
    <property type="match status" value="1"/>
</dbReference>
<comment type="similarity">
    <text evidence="4">Belongs to the zinc-containing alcohol dehydrogenase family.</text>
</comment>
<dbReference type="Pfam" id="PF08240">
    <property type="entry name" value="ADH_N"/>
    <property type="match status" value="1"/>
</dbReference>
<evidence type="ECO:0000259" key="5">
    <source>
        <dbReference type="Pfam" id="PF00107"/>
    </source>
</evidence>
<evidence type="ECO:0000256" key="2">
    <source>
        <dbReference type="ARBA" id="ARBA00022833"/>
    </source>
</evidence>
<gene>
    <name evidence="7" type="ORF">N7494_005584</name>
</gene>
<evidence type="ECO:0000256" key="3">
    <source>
        <dbReference type="ARBA" id="ARBA00023002"/>
    </source>
</evidence>
<proteinExistence type="inferred from homology"/>
<keyword evidence="1 4" id="KW-0479">Metal-binding</keyword>
<dbReference type="SUPFAM" id="SSF50129">
    <property type="entry name" value="GroES-like"/>
    <property type="match status" value="1"/>
</dbReference>
<evidence type="ECO:0000256" key="4">
    <source>
        <dbReference type="RuleBase" id="RU361277"/>
    </source>
</evidence>
<dbReference type="Proteomes" id="UP001220324">
    <property type="component" value="Unassembled WGS sequence"/>
</dbReference>
<dbReference type="GO" id="GO:0008270">
    <property type="term" value="F:zinc ion binding"/>
    <property type="evidence" value="ECO:0007669"/>
    <property type="project" value="InterPro"/>
</dbReference>
<dbReference type="PROSITE" id="PS00059">
    <property type="entry name" value="ADH_ZINC"/>
    <property type="match status" value="1"/>
</dbReference>
<dbReference type="PANTHER" id="PTHR43401">
    <property type="entry name" value="L-THREONINE 3-DEHYDROGENASE"/>
    <property type="match status" value="1"/>
</dbReference>
<reference evidence="7 8" key="1">
    <citation type="journal article" date="2023" name="IMA Fungus">
        <title>Comparative genomic study of the Penicillium genus elucidates a diverse pangenome and 15 lateral gene transfer events.</title>
        <authorList>
            <person name="Petersen C."/>
            <person name="Sorensen T."/>
            <person name="Nielsen M.R."/>
            <person name="Sondergaard T.E."/>
            <person name="Sorensen J.L."/>
            <person name="Fitzpatrick D.A."/>
            <person name="Frisvad J.C."/>
            <person name="Nielsen K.L."/>
        </authorList>
    </citation>
    <scope>NUCLEOTIDE SEQUENCE [LARGE SCALE GENOMIC DNA]</scope>
    <source>
        <strain evidence="7 8">IBT 35679</strain>
    </source>
</reference>
<dbReference type="EMBL" id="JAQIZZ010000005">
    <property type="protein sequence ID" value="KAJ5540508.1"/>
    <property type="molecule type" value="Genomic_DNA"/>
</dbReference>
<feature type="domain" description="Alcohol dehydrogenase-like N-terminal" evidence="6">
    <location>
        <begin position="33"/>
        <end position="141"/>
    </location>
</feature>
<keyword evidence="2 4" id="KW-0862">Zinc</keyword>
<accession>A0AAD6CX36</accession>
<dbReference type="SUPFAM" id="SSF51735">
    <property type="entry name" value="NAD(P)-binding Rossmann-fold domains"/>
    <property type="match status" value="1"/>
</dbReference>
<dbReference type="PANTHER" id="PTHR43401:SF2">
    <property type="entry name" value="L-THREONINE 3-DEHYDROGENASE"/>
    <property type="match status" value="1"/>
</dbReference>
<dbReference type="Gene3D" id="3.90.180.10">
    <property type="entry name" value="Medium-chain alcohol dehydrogenases, catalytic domain"/>
    <property type="match status" value="1"/>
</dbReference>
<protein>
    <submittedName>
        <fullName evidence="7">Alcohol dehydrogenase</fullName>
    </submittedName>
</protein>
<dbReference type="InterPro" id="IPR050129">
    <property type="entry name" value="Zn_alcohol_dh"/>
</dbReference>
<dbReference type="AlphaFoldDB" id="A0AAD6CX36"/>
<organism evidence="7 8">
    <name type="scientific">Penicillium frequentans</name>
    <dbReference type="NCBI Taxonomy" id="3151616"/>
    <lineage>
        <taxon>Eukaryota</taxon>
        <taxon>Fungi</taxon>
        <taxon>Dikarya</taxon>
        <taxon>Ascomycota</taxon>
        <taxon>Pezizomycotina</taxon>
        <taxon>Eurotiomycetes</taxon>
        <taxon>Eurotiomycetidae</taxon>
        <taxon>Eurotiales</taxon>
        <taxon>Aspergillaceae</taxon>
        <taxon>Penicillium</taxon>
    </lineage>
</organism>
<evidence type="ECO:0000256" key="1">
    <source>
        <dbReference type="ARBA" id="ARBA00022723"/>
    </source>
</evidence>
<evidence type="ECO:0000313" key="7">
    <source>
        <dbReference type="EMBL" id="KAJ5540508.1"/>
    </source>
</evidence>
<dbReference type="InterPro" id="IPR011032">
    <property type="entry name" value="GroES-like_sf"/>
</dbReference>
<keyword evidence="8" id="KW-1185">Reference proteome</keyword>
<evidence type="ECO:0000313" key="8">
    <source>
        <dbReference type="Proteomes" id="UP001220324"/>
    </source>
</evidence>
<keyword evidence="3" id="KW-0560">Oxidoreductase</keyword>
<dbReference type="InterPro" id="IPR013154">
    <property type="entry name" value="ADH-like_N"/>
</dbReference>
<name>A0AAD6CX36_9EURO</name>
<feature type="domain" description="Alcohol dehydrogenase-like C-terminal" evidence="5">
    <location>
        <begin position="180"/>
        <end position="309"/>
    </location>
</feature>
<sequence>MNSFELPRFMRALEYSEAQKFSIVKKALPQIRDHDVLIKVKACGVCGTDLHIHDGEFGAQFPLVPGHETVGIVAAFGNKVHGFTTGDRVVADNSELCGTCHYCRVGNGKELFCENFIAHGVMVDGGFAEYAVYPGHRVFKFNNLSDADATLIEPAACAAHGIDIIAPHMNSRVLLFGAGPTGLMLAQLLRQNGASHLVIAAPGGLKMELAKSLNAADEYVELPRGDAAIAMLEKLEAENPYGYDIVVEATGSARILENAINFVTKGGELVVYGVYNDDAHISLSPNKIFKEEIKVIGSFSQIYKFPAAINYLDGKKINVHGIVNKTYKLEQWEDCLQALRNKSVIKAAIVFD</sequence>